<keyword evidence="8" id="KW-1185">Reference proteome</keyword>
<evidence type="ECO:0000313" key="7">
    <source>
        <dbReference type="EMBL" id="OFI46258.1"/>
    </source>
</evidence>
<keyword evidence="2" id="KW-1003">Cell membrane</keyword>
<dbReference type="Pfam" id="PF07690">
    <property type="entry name" value="MFS_1"/>
    <property type="match status" value="2"/>
</dbReference>
<dbReference type="Proteomes" id="UP000177273">
    <property type="component" value="Unassembled WGS sequence"/>
</dbReference>
<organism evidence="7 8">
    <name type="scientific">Floricoccus penangensis</name>
    <dbReference type="NCBI Taxonomy" id="1859475"/>
    <lineage>
        <taxon>Bacteria</taxon>
        <taxon>Bacillati</taxon>
        <taxon>Bacillota</taxon>
        <taxon>Bacilli</taxon>
        <taxon>Lactobacillales</taxon>
        <taxon>Streptococcaceae</taxon>
        <taxon>Floricoccus</taxon>
    </lineage>
</organism>
<feature type="transmembrane region" description="Helical" evidence="6">
    <location>
        <begin position="104"/>
        <end position="128"/>
    </location>
</feature>
<accession>A0A9Q5JFB0</accession>
<feature type="transmembrane region" description="Helical" evidence="6">
    <location>
        <begin position="170"/>
        <end position="189"/>
    </location>
</feature>
<dbReference type="InterPro" id="IPR011701">
    <property type="entry name" value="MFS"/>
</dbReference>
<keyword evidence="3 6" id="KW-0812">Transmembrane</keyword>
<dbReference type="AlphaFoldDB" id="A0A9Q5JFB0"/>
<dbReference type="OrthoDB" id="2276409at2"/>
<dbReference type="SUPFAM" id="SSF103473">
    <property type="entry name" value="MFS general substrate transporter"/>
    <property type="match status" value="1"/>
</dbReference>
<feature type="transmembrane region" description="Helical" evidence="6">
    <location>
        <begin position="261"/>
        <end position="280"/>
    </location>
</feature>
<evidence type="ECO:0000256" key="1">
    <source>
        <dbReference type="ARBA" id="ARBA00004651"/>
    </source>
</evidence>
<feature type="transmembrane region" description="Helical" evidence="6">
    <location>
        <begin position="45"/>
        <end position="70"/>
    </location>
</feature>
<sequence length="412" mass="45640">MYKKNDNSRTRNALLPLIGYLILNLADQLFSFACPILFYEVTKTALASSTFTAIDFLPTTIFGFFIGVFLDKFSRRILIFFALIIQSIFALLIPISVFHNIPLINIYILTFIMSTAELVSTTGIEIIVPSISGKENLTKITGIMGFINSVLRMIGPGIAGLVLANFGYKLGFLTASVLFLSVGLIIIIMPNQYLENKKIEKNTKSKVTYFDSLKSGFYYVFKDKILRPITFSFLFANLGFGLVVPVLIYTLKSDFLASDNMIGLFFSFAAVGALITNLGYIKFCKKISLGIQLIATGIVILLGFLTMLFTSNIYIFAIAYLFVSCGSVWAQSNFYYVNQARTSDNYRGRVTTTTKTMSRIFGPVMAVAGGFFTDYVGIKSIFALACVFMVLSIGCTVGSGLCKINKVEEKNY</sequence>
<feature type="transmembrane region" description="Helical" evidence="6">
    <location>
        <begin position="77"/>
        <end position="98"/>
    </location>
</feature>
<evidence type="ECO:0000256" key="6">
    <source>
        <dbReference type="SAM" id="Phobius"/>
    </source>
</evidence>
<evidence type="ECO:0000256" key="3">
    <source>
        <dbReference type="ARBA" id="ARBA00022692"/>
    </source>
</evidence>
<dbReference type="PANTHER" id="PTHR23513">
    <property type="entry name" value="INTEGRAL MEMBRANE EFFLUX PROTEIN-RELATED"/>
    <property type="match status" value="1"/>
</dbReference>
<protein>
    <recommendedName>
        <fullName evidence="9">Major facilitator superfamily (MFS) profile domain-containing protein</fullName>
    </recommendedName>
</protein>
<gene>
    <name evidence="7" type="ORF">BG262_04380</name>
</gene>
<dbReference type="Gene3D" id="1.20.1250.20">
    <property type="entry name" value="MFS general substrate transporter like domains"/>
    <property type="match status" value="1"/>
</dbReference>
<dbReference type="RefSeq" id="WP_070788195.1">
    <property type="nucleotide sequence ID" value="NZ_MKIQ01000028.1"/>
</dbReference>
<evidence type="ECO:0008006" key="9">
    <source>
        <dbReference type="Google" id="ProtNLM"/>
    </source>
</evidence>
<proteinExistence type="predicted"/>
<evidence type="ECO:0000313" key="8">
    <source>
        <dbReference type="Proteomes" id="UP000177273"/>
    </source>
</evidence>
<feature type="transmembrane region" description="Helical" evidence="6">
    <location>
        <begin position="357"/>
        <end position="375"/>
    </location>
</feature>
<dbReference type="InterPro" id="IPR036259">
    <property type="entry name" value="MFS_trans_sf"/>
</dbReference>
<dbReference type="GO" id="GO:0022857">
    <property type="term" value="F:transmembrane transporter activity"/>
    <property type="evidence" value="ECO:0007669"/>
    <property type="project" value="InterPro"/>
</dbReference>
<feature type="transmembrane region" description="Helical" evidence="6">
    <location>
        <begin position="381"/>
        <end position="402"/>
    </location>
</feature>
<feature type="transmembrane region" description="Helical" evidence="6">
    <location>
        <begin position="140"/>
        <end position="164"/>
    </location>
</feature>
<evidence type="ECO:0000256" key="4">
    <source>
        <dbReference type="ARBA" id="ARBA00022989"/>
    </source>
</evidence>
<reference evidence="8" key="1">
    <citation type="submission" date="2016-09" db="EMBL/GenBank/DDBJ databases">
        <title>Draft genome sequence of a novel species of the family Streptococcaceae isolated from flowers.</title>
        <authorList>
            <person name="Chuah L.-O."/>
            <person name="Yap K.-P."/>
            <person name="Thong K.L."/>
            <person name="Liong M.T."/>
            <person name="Ahmad R."/>
            <person name="Rusul G."/>
        </authorList>
    </citation>
    <scope>NUCLEOTIDE SEQUENCE [LARGE SCALE GENOMIC DNA]</scope>
    <source>
        <strain evidence="8">HibF3</strain>
    </source>
</reference>
<evidence type="ECO:0000256" key="2">
    <source>
        <dbReference type="ARBA" id="ARBA00022475"/>
    </source>
</evidence>
<keyword evidence="5 6" id="KW-0472">Membrane</keyword>
<feature type="transmembrane region" description="Helical" evidence="6">
    <location>
        <begin position="313"/>
        <end position="336"/>
    </location>
</feature>
<dbReference type="CDD" id="cd06173">
    <property type="entry name" value="MFS_MefA_like"/>
    <property type="match status" value="1"/>
</dbReference>
<comment type="subcellular location">
    <subcellularLocation>
        <location evidence="1">Cell membrane</location>
        <topology evidence="1">Multi-pass membrane protein</topology>
    </subcellularLocation>
</comment>
<feature type="transmembrane region" description="Helical" evidence="6">
    <location>
        <begin position="287"/>
        <end position="307"/>
    </location>
</feature>
<dbReference type="PANTHER" id="PTHR23513:SF6">
    <property type="entry name" value="MAJOR FACILITATOR SUPERFAMILY ASSOCIATED DOMAIN-CONTAINING PROTEIN"/>
    <property type="match status" value="1"/>
</dbReference>
<evidence type="ECO:0000256" key="5">
    <source>
        <dbReference type="ARBA" id="ARBA00023136"/>
    </source>
</evidence>
<comment type="caution">
    <text evidence="7">The sequence shown here is derived from an EMBL/GenBank/DDBJ whole genome shotgun (WGS) entry which is preliminary data.</text>
</comment>
<dbReference type="GO" id="GO:0005886">
    <property type="term" value="C:plasma membrane"/>
    <property type="evidence" value="ECO:0007669"/>
    <property type="project" value="UniProtKB-SubCell"/>
</dbReference>
<name>A0A9Q5JFB0_9LACT</name>
<feature type="transmembrane region" description="Helical" evidence="6">
    <location>
        <begin position="12"/>
        <end position="39"/>
    </location>
</feature>
<dbReference type="EMBL" id="MKIQ01000028">
    <property type="protein sequence ID" value="OFI46258.1"/>
    <property type="molecule type" value="Genomic_DNA"/>
</dbReference>
<feature type="transmembrane region" description="Helical" evidence="6">
    <location>
        <begin position="229"/>
        <end position="249"/>
    </location>
</feature>
<keyword evidence="4 6" id="KW-1133">Transmembrane helix</keyword>